<evidence type="ECO:0000313" key="2">
    <source>
        <dbReference type="EMBL" id="SUZ60960.1"/>
    </source>
</evidence>
<organism evidence="2">
    <name type="scientific">marine metagenome</name>
    <dbReference type="NCBI Taxonomy" id="408172"/>
    <lineage>
        <taxon>unclassified sequences</taxon>
        <taxon>metagenomes</taxon>
        <taxon>ecological metagenomes</taxon>
    </lineage>
</organism>
<dbReference type="AlphaFoldDB" id="A0A381P274"/>
<proteinExistence type="predicted"/>
<evidence type="ECO:0000259" key="1">
    <source>
        <dbReference type="Pfam" id="PF07883"/>
    </source>
</evidence>
<protein>
    <recommendedName>
        <fullName evidence="1">Cupin type-2 domain-containing protein</fullName>
    </recommendedName>
</protein>
<name>A0A381P274_9ZZZZ</name>
<dbReference type="Pfam" id="PF07883">
    <property type="entry name" value="Cupin_2"/>
    <property type="match status" value="1"/>
</dbReference>
<dbReference type="Gene3D" id="2.60.120.10">
    <property type="entry name" value="Jelly Rolls"/>
    <property type="match status" value="1"/>
</dbReference>
<dbReference type="InterPro" id="IPR011051">
    <property type="entry name" value="RmlC_Cupin_sf"/>
</dbReference>
<dbReference type="SUPFAM" id="SSF51182">
    <property type="entry name" value="RmlC-like cupins"/>
    <property type="match status" value="1"/>
</dbReference>
<dbReference type="InterPro" id="IPR013096">
    <property type="entry name" value="Cupin_2"/>
</dbReference>
<gene>
    <name evidence="2" type="ORF">METZ01_LOCUS13814</name>
</gene>
<feature type="domain" description="Cupin type-2" evidence="1">
    <location>
        <begin position="5"/>
        <end position="71"/>
    </location>
</feature>
<accession>A0A381P274</accession>
<dbReference type="EMBL" id="UINC01000776">
    <property type="protein sequence ID" value="SUZ60960.1"/>
    <property type="molecule type" value="Genomic_DNA"/>
</dbReference>
<dbReference type="CDD" id="cd02238">
    <property type="entry name" value="cupin_KdgF"/>
    <property type="match status" value="1"/>
</dbReference>
<reference evidence="2" key="1">
    <citation type="submission" date="2018-05" db="EMBL/GenBank/DDBJ databases">
        <authorList>
            <person name="Lanie J.A."/>
            <person name="Ng W.-L."/>
            <person name="Kazmierczak K.M."/>
            <person name="Andrzejewski T.M."/>
            <person name="Davidsen T.M."/>
            <person name="Wayne K.J."/>
            <person name="Tettelin H."/>
            <person name="Glass J.I."/>
            <person name="Rusch D."/>
            <person name="Podicherti R."/>
            <person name="Tsui H.-C.T."/>
            <person name="Winkler M.E."/>
        </authorList>
    </citation>
    <scope>NUCLEOTIDE SEQUENCE</scope>
</reference>
<dbReference type="InterPro" id="IPR014710">
    <property type="entry name" value="RmlC-like_jellyroll"/>
</dbReference>
<sequence length="81" mass="9485">MTLAFWKVKKNSKIPKHNHIHEQCLFVKKGKFELTIEGKKKILHDNELIFIPSKKHHSGIALTDCELIDVFSPNRKEYSNN</sequence>